<dbReference type="InterPro" id="IPR002656">
    <property type="entry name" value="Acyl_transf_3_dom"/>
</dbReference>
<proteinExistence type="predicted"/>
<feature type="transmembrane region" description="Helical" evidence="1">
    <location>
        <begin position="275"/>
        <end position="296"/>
    </location>
</feature>
<dbReference type="Pfam" id="PF01757">
    <property type="entry name" value="Acyl_transf_3"/>
    <property type="match status" value="1"/>
</dbReference>
<dbReference type="EMBL" id="FWXD01000014">
    <property type="protein sequence ID" value="SMC26519.1"/>
    <property type="molecule type" value="Genomic_DNA"/>
</dbReference>
<feature type="domain" description="Acyltransferase 3" evidence="2">
    <location>
        <begin position="4"/>
        <end position="330"/>
    </location>
</feature>
<dbReference type="AlphaFoldDB" id="A0A1W1XRA6"/>
<sequence>MRNAQFDLMLAIGIIFVLMGHSHQPAFLFYPAYSFHMGLFFFISGYFFKPQSTLAGKWQFLRRKAQTQLLPYYALLLLFGVITLLLRHVGINVGSDMNADSLLWGPFGRADQFNLYLSAWFLLTLFLVNVAAGALYSGQRQADLFILAGGTVLLYFMLDLGKQNVGDWRLQAIRSSFGFFFFGLGYFFRLYEAQIKPLLLRPAAVICLFVLTNMLIVHFGNIGYSILLGNIGNDLVWVPIVGTLAIILQVYVLAHHLAQVSSEQSWLLLIGRNTFAIMIWHFAAFLLLNVMLHLLGLVRFDDLSNVYFRYEADRTWMLYLLAGLFGPIALAQGYRRVLPLLRQYVRDTATQALAKEAS</sequence>
<dbReference type="Proteomes" id="UP000192761">
    <property type="component" value="Unassembled WGS sequence"/>
</dbReference>
<organism evidence="3 4">
    <name type="scientific">Andreprevotia lacus DSM 23236</name>
    <dbReference type="NCBI Taxonomy" id="1121001"/>
    <lineage>
        <taxon>Bacteria</taxon>
        <taxon>Pseudomonadati</taxon>
        <taxon>Pseudomonadota</taxon>
        <taxon>Betaproteobacteria</taxon>
        <taxon>Neisseriales</taxon>
        <taxon>Chitinibacteraceae</taxon>
        <taxon>Andreprevotia</taxon>
    </lineage>
</organism>
<accession>A0A1W1XRA6</accession>
<evidence type="ECO:0000259" key="2">
    <source>
        <dbReference type="Pfam" id="PF01757"/>
    </source>
</evidence>
<evidence type="ECO:0000313" key="4">
    <source>
        <dbReference type="Proteomes" id="UP000192761"/>
    </source>
</evidence>
<feature type="transmembrane region" description="Helical" evidence="1">
    <location>
        <begin position="170"/>
        <end position="191"/>
    </location>
</feature>
<gene>
    <name evidence="3" type="ORF">SAMN02745857_02512</name>
</gene>
<reference evidence="3 4" key="1">
    <citation type="submission" date="2017-04" db="EMBL/GenBank/DDBJ databases">
        <authorList>
            <person name="Afonso C.L."/>
            <person name="Miller P.J."/>
            <person name="Scott M.A."/>
            <person name="Spackman E."/>
            <person name="Goraichik I."/>
            <person name="Dimitrov K.M."/>
            <person name="Suarez D.L."/>
            <person name="Swayne D.E."/>
        </authorList>
    </citation>
    <scope>NUCLEOTIDE SEQUENCE [LARGE SCALE GENOMIC DNA]</scope>
    <source>
        <strain evidence="3 4">DSM 23236</strain>
    </source>
</reference>
<keyword evidence="4" id="KW-1185">Reference proteome</keyword>
<evidence type="ECO:0000256" key="1">
    <source>
        <dbReference type="SAM" id="Phobius"/>
    </source>
</evidence>
<dbReference type="STRING" id="1121001.SAMN02745857_02512"/>
<feature type="transmembrane region" description="Helical" evidence="1">
    <location>
        <begin position="32"/>
        <end position="48"/>
    </location>
</feature>
<dbReference type="PANTHER" id="PTHR37312:SF1">
    <property type="entry name" value="MEMBRANE-BOUND ACYLTRANSFERASE YKRP-RELATED"/>
    <property type="match status" value="1"/>
</dbReference>
<dbReference type="PANTHER" id="PTHR37312">
    <property type="entry name" value="MEMBRANE-BOUND ACYLTRANSFERASE YKRP-RELATED"/>
    <property type="match status" value="1"/>
</dbReference>
<protein>
    <submittedName>
        <fullName evidence="3">Fucose 4-O-acetylase</fullName>
    </submittedName>
</protein>
<keyword evidence="1" id="KW-0472">Membrane</keyword>
<feature type="transmembrane region" description="Helical" evidence="1">
    <location>
        <begin position="316"/>
        <end position="334"/>
    </location>
</feature>
<dbReference type="InterPro" id="IPR052734">
    <property type="entry name" value="Nod_factor_acetyltransferase"/>
</dbReference>
<feature type="transmembrane region" description="Helical" evidence="1">
    <location>
        <begin position="113"/>
        <end position="135"/>
    </location>
</feature>
<name>A0A1W1XRA6_9NEIS</name>
<dbReference type="GO" id="GO:0016747">
    <property type="term" value="F:acyltransferase activity, transferring groups other than amino-acyl groups"/>
    <property type="evidence" value="ECO:0007669"/>
    <property type="project" value="InterPro"/>
</dbReference>
<feature type="transmembrane region" description="Helical" evidence="1">
    <location>
        <begin position="203"/>
        <end position="224"/>
    </location>
</feature>
<feature type="transmembrane region" description="Helical" evidence="1">
    <location>
        <begin position="236"/>
        <end position="254"/>
    </location>
</feature>
<evidence type="ECO:0000313" key="3">
    <source>
        <dbReference type="EMBL" id="SMC26519.1"/>
    </source>
</evidence>
<keyword evidence="1" id="KW-0812">Transmembrane</keyword>
<feature type="transmembrane region" description="Helical" evidence="1">
    <location>
        <begin position="69"/>
        <end position="93"/>
    </location>
</feature>
<feature type="transmembrane region" description="Helical" evidence="1">
    <location>
        <begin position="142"/>
        <end position="158"/>
    </location>
</feature>
<keyword evidence="1" id="KW-1133">Transmembrane helix</keyword>